<evidence type="ECO:0000259" key="2">
    <source>
        <dbReference type="Pfam" id="PF07859"/>
    </source>
</evidence>
<dbReference type="Proteomes" id="UP001579974">
    <property type="component" value="Unassembled WGS sequence"/>
</dbReference>
<dbReference type="PANTHER" id="PTHR48081:SF8">
    <property type="entry name" value="ALPHA_BETA HYDROLASE FOLD-3 DOMAIN-CONTAINING PROTEIN-RELATED"/>
    <property type="match status" value="1"/>
</dbReference>
<dbReference type="PANTHER" id="PTHR48081">
    <property type="entry name" value="AB HYDROLASE SUPERFAMILY PROTEIN C4A8.06C"/>
    <property type="match status" value="1"/>
</dbReference>
<evidence type="ECO:0000313" key="3">
    <source>
        <dbReference type="EMBL" id="MFB5189007.1"/>
    </source>
</evidence>
<dbReference type="EMBL" id="JBDXSU010000001">
    <property type="protein sequence ID" value="MFB5189007.1"/>
    <property type="molecule type" value="Genomic_DNA"/>
</dbReference>
<proteinExistence type="predicted"/>
<reference evidence="3 4" key="1">
    <citation type="journal article" date="2024" name="Int. J. Mol. Sci.">
        <title>Exploration of Alicyclobacillus spp. Genome in Search of Antibiotic Resistance.</title>
        <authorList>
            <person name="Bucka-Kolendo J."/>
            <person name="Kiousi D.E."/>
            <person name="Dekowska A."/>
            <person name="Mikolajczuk-Szczyrba A."/>
            <person name="Karadedos D.M."/>
            <person name="Michael P."/>
            <person name="Galanis A."/>
            <person name="Sokolowska B."/>
        </authorList>
    </citation>
    <scope>NUCLEOTIDE SEQUENCE [LARGE SCALE GENOMIC DNA]</scope>
    <source>
        <strain evidence="3 4">KKP 3000</strain>
    </source>
</reference>
<dbReference type="InterPro" id="IPR029058">
    <property type="entry name" value="AB_hydrolase_fold"/>
</dbReference>
<dbReference type="InterPro" id="IPR013094">
    <property type="entry name" value="AB_hydrolase_3"/>
</dbReference>
<dbReference type="Pfam" id="PF07859">
    <property type="entry name" value="Abhydrolase_3"/>
    <property type="match status" value="1"/>
</dbReference>
<keyword evidence="1 3" id="KW-0378">Hydrolase</keyword>
<dbReference type="InterPro" id="IPR050300">
    <property type="entry name" value="GDXG_lipolytic_enzyme"/>
</dbReference>
<evidence type="ECO:0000256" key="1">
    <source>
        <dbReference type="ARBA" id="ARBA00022801"/>
    </source>
</evidence>
<protein>
    <submittedName>
        <fullName evidence="3">Alpha/beta hydrolase</fullName>
    </submittedName>
</protein>
<organism evidence="3 4">
    <name type="scientific">Alicyclobacillus fastidiosus</name>
    <dbReference type="NCBI Taxonomy" id="392011"/>
    <lineage>
        <taxon>Bacteria</taxon>
        <taxon>Bacillati</taxon>
        <taxon>Bacillota</taxon>
        <taxon>Bacilli</taxon>
        <taxon>Bacillales</taxon>
        <taxon>Alicyclobacillaceae</taxon>
        <taxon>Alicyclobacillus</taxon>
    </lineage>
</organism>
<sequence length="312" mass="34394">MENRIDDDLKSALSAIPSLNLDNLEQLRKASYELALSTLPVHDTVSVSEQWIQGPEGAPDVRLRVYKPIEAYTSMPGVLWIHGGGFMLGNPEMNEGLCQRFVTEANCIVVSVDYRLAPEHPFPAPLEDCYAALTWFHEHADDLSVDRSRIAIAGASAGGGLTAGLALLARDRQGPPITFQMPLYPMIDDRNITPSSHEITDPRVWNRESNLKGWAAYLGTNGRGDVSQYAAPSRATDLSNLPPAYTCVGELDPFRDETIDFVTRLMRAGVSCEFHVYPGCFHGFESMVPQAEVSQRAISEYVQALKRALKGK</sequence>
<accession>A0ABV5A9P5</accession>
<dbReference type="RefSeq" id="WP_275475827.1">
    <property type="nucleotide sequence ID" value="NZ_CP162940.1"/>
</dbReference>
<comment type="caution">
    <text evidence="3">The sequence shown here is derived from an EMBL/GenBank/DDBJ whole genome shotgun (WGS) entry which is preliminary data.</text>
</comment>
<dbReference type="SUPFAM" id="SSF53474">
    <property type="entry name" value="alpha/beta-Hydrolases"/>
    <property type="match status" value="1"/>
</dbReference>
<keyword evidence="4" id="KW-1185">Reference proteome</keyword>
<dbReference type="GO" id="GO:0016787">
    <property type="term" value="F:hydrolase activity"/>
    <property type="evidence" value="ECO:0007669"/>
    <property type="project" value="UniProtKB-KW"/>
</dbReference>
<evidence type="ECO:0000313" key="4">
    <source>
        <dbReference type="Proteomes" id="UP001579974"/>
    </source>
</evidence>
<gene>
    <name evidence="3" type="ORF">KKP3000_001446</name>
</gene>
<dbReference type="Gene3D" id="3.40.50.1820">
    <property type="entry name" value="alpha/beta hydrolase"/>
    <property type="match status" value="1"/>
</dbReference>
<name>A0ABV5A9P5_9BACL</name>
<feature type="domain" description="Alpha/beta hydrolase fold-3" evidence="2">
    <location>
        <begin position="78"/>
        <end position="285"/>
    </location>
</feature>